<feature type="domain" description="Peptidase C50" evidence="6">
    <location>
        <begin position="1904"/>
        <end position="1998"/>
    </location>
</feature>
<name>A0ABD1QMQ1_9LAMI</name>
<comment type="caution">
    <text evidence="7">The sequence shown here is derived from an EMBL/GenBank/DDBJ whole genome shotgun (WGS) entry which is preliminary data.</text>
</comment>
<organism evidence="7 8">
    <name type="scientific">Forsythia ovata</name>
    <dbReference type="NCBI Taxonomy" id="205694"/>
    <lineage>
        <taxon>Eukaryota</taxon>
        <taxon>Viridiplantae</taxon>
        <taxon>Streptophyta</taxon>
        <taxon>Embryophyta</taxon>
        <taxon>Tracheophyta</taxon>
        <taxon>Spermatophyta</taxon>
        <taxon>Magnoliopsida</taxon>
        <taxon>eudicotyledons</taxon>
        <taxon>Gunneridae</taxon>
        <taxon>Pentapetalae</taxon>
        <taxon>asterids</taxon>
        <taxon>lamiids</taxon>
        <taxon>Lamiales</taxon>
        <taxon>Oleaceae</taxon>
        <taxon>Forsythieae</taxon>
        <taxon>Forsythia</taxon>
    </lineage>
</organism>
<dbReference type="InterPro" id="IPR056932">
    <property type="entry name" value="TPR_ESP1_2nd"/>
</dbReference>
<gene>
    <name evidence="7" type="ORF">Fot_46530</name>
</gene>
<dbReference type="InterPro" id="IPR056933">
    <property type="entry name" value="TPR_ESP1"/>
</dbReference>
<evidence type="ECO:0000256" key="1">
    <source>
        <dbReference type="ARBA" id="ARBA00000451"/>
    </source>
</evidence>
<keyword evidence="3" id="KW-0378">Hydrolase</keyword>
<dbReference type="Pfam" id="PF25110">
    <property type="entry name" value="TPR_ESP1"/>
    <property type="match status" value="1"/>
</dbReference>
<evidence type="ECO:0000256" key="5">
    <source>
        <dbReference type="SAM" id="MobiDB-lite"/>
    </source>
</evidence>
<dbReference type="InterPro" id="IPR005314">
    <property type="entry name" value="Peptidase_C50"/>
</dbReference>
<evidence type="ECO:0000313" key="8">
    <source>
        <dbReference type="Proteomes" id="UP001604277"/>
    </source>
</evidence>
<comment type="catalytic activity">
    <reaction evidence="1">
        <text>All bonds known to be hydrolyzed by this endopeptidase have arginine in P1 and an acidic residue in P4. P6 is often occupied by an acidic residue or by a hydroxy-amino-acid residue, the phosphorylation of which enhances cleavage.</text>
        <dbReference type="EC" id="3.4.22.49"/>
    </reaction>
</comment>
<dbReference type="EC" id="3.4.22.49" evidence="2"/>
<dbReference type="Pfam" id="PF03568">
    <property type="entry name" value="Separin_C"/>
    <property type="match status" value="2"/>
</dbReference>
<sequence>MDSVTTTEAVLLSKLQCSNEFTDLHNMFTVHLEPFTIHLKRTNTKKSLKSKSTDDPRAIRNLAKQFLPFLHKSLSFIPKRLSESPKIAHHSALELFDAYRLCLNCLELIAPELAGKPYSVQAQKLRYIHSLEHWELYKEAETESLLVLESFQRIVKGDSKGKLRKSKARLVPEMNEESVDQEFTVLVLETVVTLVKCASKNQSKEDADYWRVIALAKESQPWFKVLEAKDCEKFHRLLVLYLHRIAMFLVGELTFFEVNLIVKFCLTTFEEYKQSSSQDEMYKFAGRICSSLFSQQNDLHIYDVIDILKCVLKFMAAECKVGMEKAILEFLGLVHYCVNKCRATTLNICDAVAGYLNELGGDFCEAFSSINLILRLYATGLLMSPFNCQLRGEKVAHSCNIKDISALQFLRNNGDMLRQLGALLDLSKGHFNIGGKENNFLHERVSYLSSYCNVLKFLCQPIAECIHAERKEIFAETEGESYWINLGSIQDAFQQFYYIFLHYQSENERKTDTSDDDSKLIFAVVVAALVLSFKTGYNTKESVTLVKHVISINLFPAKRLKYLCVSLHNVAVILNRNKQLKEAVKALTLCCKASWKCVVNLCKTRMDKSNKFHDDVTEDTIADFVKEASAETAFLLDLLNQGSNCKMNKIIRKCLESWSVAENLVETLPAPVSVVKYWIKRECKLSKDLEVEDVAMLYSLASSSMEMSKRTLEKLLEQELLVYKEMSSLNPSLCHKMRLKIMDVLLEEVYVTKDKCLEKSRILIEKGRELRADGIAQLNESLQCLSDAISTLKAIYGKNKSCSSRVHHLLVCAFIVRALCTQEAEPNSEFFLHKSNFLQDIQAAVELCSSPNHCHADEQHSMMWEDVLNLFYITIDLLSVKGYLEIYPGVYDVVIQLFNQKNIPLEKMLAELWKNRRLSHALCASPINEVFIRTFSKHRGQFYKSEDFWRTCMVELKPLVAGFDHANDEIKQAASDFISNVPQCSGSMFLSSLLYYDLSERLILNGKLIEALSYAKEAHKLRSKLLHEKFKYSAENQTEIFDENGEIMEKSYYSIQTFQIRYFVTIKGWLGDGISCDYEGCILTPWNVLSCYLESVLQVGNVQEILGDGSEAEMLLRWGKSISQFQGLPLFEISFSFMLGKLYRKQKFWALAEKELFSAKKTLDDNRSVISCMKCVYALEVTINQQLGDLFLCRSCSTREKPFTERFFHAKSLYRLALEKLNLSEWRNSVSSPGKDRGEQNICRESSFTGCAPDLLVAKDSSSRNDKPEIKFDSKRSRKTKELKRDTQTQGVVVGHNRRMTRSTYRSLGKSCEITPGDVQIGDTYLESEHLSTSAVSCHQNVTDLETKCYADFECDINRLCDKMRCWHCLHLEAIDSGSLSSFVHMRWELVHRKLSLRLLISIGKYVGICGDIHDAHNLFLQSISVLFSKKSSCSKYSSPSLALLIDSIGTDFPGDVLAVERAALLYYICWFTLKSYAYPDTRKVCCEHSCIGTSEIVSILKVAFLLCCEAPLLFQKISRLLAVLYVLSTSIEPFSLSPSEVGHESQWASFFHQASIGTHLNQQIFYGMMQKRQSQHDSYSDSLLPKPLSTVIETLKSLRIAPESHENLEEFVARFFQDLPCAPVICISLISGADAGLLRELSCCPSTVEAWILVSHLNSENQHVILLPVNTKLEGGVSDDDADSSSGVSFKGKEFVKSWKCPWVSTEVDYIAPKFRQILEGNYYSSSEHFHEDTKENRLLWWMKRNRLDKSLSKFLQDMEDLWLGVWKYVLVGEWPNLKHLDSIEESLCEEEKRVLRIFLSKKCYLDVRSEASSSKVSIDIDSLVQSVFEKKHATPGDVNEVQCVKRSPIILVLDFEVQMLPWENLPILRNQEVYRMPSFGSIFATLTRCCQDQAITFPLIDPLDLYYLLNPDGDLNHTQVEFENWFQDQNFEGKSATVPPIKELTIALKNHDLFVYMGHGSGMQYIPGNKIQELDTCAATLLMGCSSGSLSLKGSYAPQGAPISYLLAGSPIIVANLWEVTDKDIDRFGKAVLNAWLRERKEASSECVQCKMHVKKYKSTDCCTHRPRIGSFMGQARDACTLPFLIGASPVCYGVPTGIMRKKNV</sequence>
<evidence type="ECO:0000256" key="4">
    <source>
        <dbReference type="ARBA" id="ARBA00022829"/>
    </source>
</evidence>
<evidence type="ECO:0000259" key="6">
    <source>
        <dbReference type="PROSITE" id="PS51700"/>
    </source>
</evidence>
<keyword evidence="4" id="KW-0159">Chromosome partition</keyword>
<dbReference type="PANTHER" id="PTHR12792:SF0">
    <property type="entry name" value="SEPARIN"/>
    <property type="match status" value="1"/>
</dbReference>
<dbReference type="Proteomes" id="UP001604277">
    <property type="component" value="Unassembled WGS sequence"/>
</dbReference>
<reference evidence="8" key="1">
    <citation type="submission" date="2024-07" db="EMBL/GenBank/DDBJ databases">
        <title>Two chromosome-level genome assemblies of Korean endemic species Abeliophyllum distichum and Forsythia ovata (Oleaceae).</title>
        <authorList>
            <person name="Jang H."/>
        </authorList>
    </citation>
    <scope>NUCLEOTIDE SEQUENCE [LARGE SCALE GENOMIC DNA]</scope>
</reference>
<keyword evidence="8" id="KW-1185">Reference proteome</keyword>
<feature type="region of interest" description="Disordered" evidence="5">
    <location>
        <begin position="1259"/>
        <end position="1290"/>
    </location>
</feature>
<evidence type="ECO:0000256" key="2">
    <source>
        <dbReference type="ARBA" id="ARBA00012489"/>
    </source>
</evidence>
<dbReference type="Pfam" id="PF25113">
    <property type="entry name" value="TPR_ESP1_2nd"/>
    <property type="match status" value="1"/>
</dbReference>
<protein>
    <recommendedName>
        <fullName evidence="2">separase</fullName>
        <ecNumber evidence="2">3.4.22.49</ecNumber>
    </recommendedName>
</protein>
<dbReference type="EMBL" id="JBFOLJ010000014">
    <property type="protein sequence ID" value="KAL2477516.1"/>
    <property type="molecule type" value="Genomic_DNA"/>
</dbReference>
<evidence type="ECO:0000256" key="3">
    <source>
        <dbReference type="ARBA" id="ARBA00022801"/>
    </source>
</evidence>
<proteinExistence type="predicted"/>
<dbReference type="InterPro" id="IPR030397">
    <property type="entry name" value="SEPARIN_core_dom"/>
</dbReference>
<dbReference type="GO" id="GO:0016787">
    <property type="term" value="F:hydrolase activity"/>
    <property type="evidence" value="ECO:0007669"/>
    <property type="project" value="UniProtKB-KW"/>
</dbReference>
<dbReference type="GO" id="GO:0000280">
    <property type="term" value="P:nuclear division"/>
    <property type="evidence" value="ECO:0007669"/>
    <property type="project" value="UniProtKB-ARBA"/>
</dbReference>
<evidence type="ECO:0000313" key="7">
    <source>
        <dbReference type="EMBL" id="KAL2477516.1"/>
    </source>
</evidence>
<accession>A0ABD1QMQ1</accession>
<dbReference type="PANTHER" id="PTHR12792">
    <property type="entry name" value="EXTRA SPINDLE POLES 1-RELATED"/>
    <property type="match status" value="1"/>
</dbReference>
<feature type="compositionally biased region" description="Basic and acidic residues" evidence="5">
    <location>
        <begin position="1261"/>
        <end position="1275"/>
    </location>
</feature>
<dbReference type="GO" id="GO:0098813">
    <property type="term" value="P:nuclear chromosome segregation"/>
    <property type="evidence" value="ECO:0007669"/>
    <property type="project" value="UniProtKB-ARBA"/>
</dbReference>
<dbReference type="PROSITE" id="PS51700">
    <property type="entry name" value="SEPARIN"/>
    <property type="match status" value="1"/>
</dbReference>